<reference evidence="6" key="1">
    <citation type="submission" date="2025-08" db="UniProtKB">
        <authorList>
            <consortium name="RefSeq"/>
        </authorList>
    </citation>
    <scope>IDENTIFICATION</scope>
    <source>
        <tissue evidence="6">Silk gland</tissue>
    </source>
</reference>
<feature type="binding site" evidence="3">
    <location>
        <position position="501"/>
    </location>
    <ligand>
        <name>L-glutamate</name>
        <dbReference type="ChEBI" id="CHEBI:29985"/>
    </ligand>
</feature>
<keyword evidence="1" id="KW-1202">Platelet aggregation activating toxin</keyword>
<dbReference type="GO" id="GO:0005886">
    <property type="term" value="C:plasma membrane"/>
    <property type="evidence" value="ECO:0007669"/>
    <property type="project" value="TreeGrafter"/>
</dbReference>
<dbReference type="NCBIfam" id="TIGR00066">
    <property type="entry name" value="g_glut_trans"/>
    <property type="match status" value="1"/>
</dbReference>
<keyword evidence="4" id="KW-1133">Transmembrane helix</keyword>
<dbReference type="InterPro" id="IPR029055">
    <property type="entry name" value="Ntn_hydrolases_N"/>
</dbReference>
<evidence type="ECO:0000313" key="5">
    <source>
        <dbReference type="Proteomes" id="UP000504629"/>
    </source>
</evidence>
<dbReference type="FunFam" id="1.10.246.130:FF:000001">
    <property type="entry name" value="Gamma-glutamyltransferase 5 isoform 1"/>
    <property type="match status" value="1"/>
</dbReference>
<feature type="transmembrane region" description="Helical" evidence="4">
    <location>
        <begin position="61"/>
        <end position="81"/>
    </location>
</feature>
<dbReference type="RefSeq" id="XP_028041344.1">
    <property type="nucleotide sequence ID" value="XM_028185543.1"/>
</dbReference>
<dbReference type="InterPro" id="IPR000101">
    <property type="entry name" value="GGT_peptidase"/>
</dbReference>
<dbReference type="SUPFAM" id="SSF56235">
    <property type="entry name" value="N-terminal nucleophile aminohydrolases (Ntn hydrolases)"/>
    <property type="match status" value="1"/>
</dbReference>
<dbReference type="PRINTS" id="PR01210">
    <property type="entry name" value="GGTRANSPTASE"/>
</dbReference>
<dbReference type="Gene3D" id="1.10.246.130">
    <property type="match status" value="1"/>
</dbReference>
<proteinExistence type="predicted"/>
<keyword evidence="6" id="KW-0378">Hydrolase</keyword>
<keyword evidence="1" id="KW-1199">Hemostasis impairing toxin</keyword>
<dbReference type="FunFam" id="3.60.20.40:FF:000001">
    <property type="entry name" value="Gamma-glutamyltranspeptidase 1"/>
    <property type="match status" value="1"/>
</dbReference>
<dbReference type="Proteomes" id="UP000504629">
    <property type="component" value="Unplaced"/>
</dbReference>
<dbReference type="InterPro" id="IPR043138">
    <property type="entry name" value="GGT_lsub"/>
</dbReference>
<dbReference type="InterPro" id="IPR043137">
    <property type="entry name" value="GGT_ssub_C"/>
</dbReference>
<feature type="binding site" evidence="3">
    <location>
        <position position="180"/>
    </location>
    <ligand>
        <name>L-glutamate</name>
        <dbReference type="ChEBI" id="CHEBI:29985"/>
    </ligand>
</feature>
<dbReference type="PANTHER" id="PTHR11686:SF9">
    <property type="entry name" value="RE13973P"/>
    <property type="match status" value="1"/>
</dbReference>
<keyword evidence="4" id="KW-0472">Membrane</keyword>
<evidence type="ECO:0000256" key="1">
    <source>
        <dbReference type="ARBA" id="ARBA00084097"/>
    </source>
</evidence>
<name>A0A6J2KMH9_BOMMA</name>
<feature type="binding site" evidence="3">
    <location>
        <begin position="477"/>
        <end position="479"/>
    </location>
    <ligand>
        <name>L-glutamate</name>
        <dbReference type="ChEBI" id="CHEBI:29985"/>
    </ligand>
</feature>
<dbReference type="GeneID" id="114251326"/>
<keyword evidence="5" id="KW-1185">Reference proteome</keyword>
<dbReference type="Gene3D" id="3.60.20.40">
    <property type="match status" value="1"/>
</dbReference>
<feature type="binding site" evidence="3">
    <location>
        <begin position="529"/>
        <end position="530"/>
    </location>
    <ligand>
        <name>L-glutamate</name>
        <dbReference type="ChEBI" id="CHEBI:29985"/>
    </ligand>
</feature>
<accession>A0A6J2KMH9</accession>
<evidence type="ECO:0000256" key="4">
    <source>
        <dbReference type="SAM" id="Phobius"/>
    </source>
</evidence>
<organism evidence="5 6">
    <name type="scientific">Bombyx mandarina</name>
    <name type="common">Wild silk moth</name>
    <name type="synonym">Wild silkworm</name>
    <dbReference type="NCBI Taxonomy" id="7092"/>
    <lineage>
        <taxon>Eukaryota</taxon>
        <taxon>Metazoa</taxon>
        <taxon>Ecdysozoa</taxon>
        <taxon>Arthropoda</taxon>
        <taxon>Hexapoda</taxon>
        <taxon>Insecta</taxon>
        <taxon>Pterygota</taxon>
        <taxon>Neoptera</taxon>
        <taxon>Endopterygota</taxon>
        <taxon>Lepidoptera</taxon>
        <taxon>Glossata</taxon>
        <taxon>Ditrysia</taxon>
        <taxon>Bombycoidea</taxon>
        <taxon>Bombycidae</taxon>
        <taxon>Bombycinae</taxon>
        <taxon>Bombyx</taxon>
    </lineage>
</organism>
<feature type="active site" description="Nucleophile" evidence="2">
    <location>
        <position position="459"/>
    </location>
</feature>
<keyword evidence="1" id="KW-0800">Toxin</keyword>
<dbReference type="Pfam" id="PF01019">
    <property type="entry name" value="G_glu_transpept"/>
    <property type="match status" value="1"/>
</dbReference>
<dbReference type="GO" id="GO:0006751">
    <property type="term" value="P:glutathione catabolic process"/>
    <property type="evidence" value="ECO:0007669"/>
    <property type="project" value="InterPro"/>
</dbReference>
<dbReference type="OrthoDB" id="1081007at2759"/>
<dbReference type="GO" id="GO:0036374">
    <property type="term" value="F:glutathione hydrolase activity"/>
    <property type="evidence" value="ECO:0007669"/>
    <property type="project" value="InterPro"/>
</dbReference>
<sequence length="648" mass="70886">MEHSLSAGLHRRNFISTHSDDLPMDRIRLVAPINRFTIFQGNFNNDDDDYPRKPYKTKTKLTIAGLVVLVISSGLAGYFIGGADYKAAHRLANPPDPIEPLKPSASTLHVFQKAAVCTDSPQCSQIGREILLKNGSAVDAAIAAMFCNSLRNQQSMGLGGGFFMTVYIKEEEKAYTVIAREKAPAAATVDMFNGDFTKASKGPLAVGVPGELRGMWAAHRRWGKLPWDSLIEPTLQICNEGFPLSKPMYDALDKARAYVKNDVNLAKMYYSSSMERFHRPGTIVKPSEALCNTFKRIAKNGGDDLYNGTLAEDFVEDLKRIGSIITAEDMRNYEAKITEPMTVPLGNGDTLYTPPPPSSGLILVNILNILSGYGFNAASINSTENMILTYHRIIESFKYAYATRTKLGDMEFLDLEELINNVTKPEYGAEIRMKINDSSTSNDTATYGAEDYNPPDSGTAHISIIGTNGDAVSVTSSINFYYGAGFSTLNTGIVMNNVMDDFSSPGIINYFGLKPSPANFIAPGKRPLSSMSPSIIVDKNGNAKMVIGASGGTKITTGIALVTMGKLWFGQTIKEAVDSPRIHHQLFPMNIEYEYGIIEDVVKGLREKGHGMIRYRDRGSVICALFRNKTGIYANADFRKGGDVAGMD</sequence>
<dbReference type="AlphaFoldDB" id="A0A6J2KMH9"/>
<gene>
    <name evidence="6" type="primary">LOC114251326</name>
</gene>
<dbReference type="KEGG" id="bman:114251326"/>
<evidence type="ECO:0000256" key="3">
    <source>
        <dbReference type="PIRSR" id="PIRSR600101-2"/>
    </source>
</evidence>
<protein>
    <submittedName>
        <fullName evidence="6">Glutathione hydrolase 1 proenzyme isoform X1</fullName>
    </submittedName>
</protein>
<dbReference type="PANTHER" id="PTHR11686">
    <property type="entry name" value="GAMMA GLUTAMYL TRANSPEPTIDASE"/>
    <property type="match status" value="1"/>
</dbReference>
<keyword evidence="4" id="KW-0812">Transmembrane</keyword>
<evidence type="ECO:0000313" key="6">
    <source>
        <dbReference type="RefSeq" id="XP_028041344.1"/>
    </source>
</evidence>
<feature type="binding site" evidence="3">
    <location>
        <position position="552"/>
    </location>
    <ligand>
        <name>L-glutamate</name>
        <dbReference type="ChEBI" id="CHEBI:29985"/>
    </ligand>
</feature>
<evidence type="ECO:0000256" key="2">
    <source>
        <dbReference type="PIRSR" id="PIRSR600101-1"/>
    </source>
</evidence>